<gene>
    <name evidence="1" type="ORF">BU14_0152s0052</name>
</gene>
<sequence length="276" mass="28342">MPILYADLGKVAKKLLNDDYIADRKLQVKTTTASGVTYTATGVQSAKNESIDGDLTIKAKVSGNSVTTKLFTSGKATAETTLDRLGVDGLALKLKAALAHDAVSGLATAEFINKNMSLTVQSSLTASPVVDASAVIAHAGWRLGATTSFATEAKGLTGANVTLAYADGGESEVTATLLNQATAAVVSYSHSVRPGFAVAAQFAYDQPSKECIVTAGTKTALPGGGWAKIKLDSLGSMSLAFIHEVRPGTTMVLSSRVGLKDGPKGPPKLGLSLVVE</sequence>
<keyword evidence="2" id="KW-1185">Reference proteome</keyword>
<dbReference type="AlphaFoldDB" id="A0A1X6P950"/>
<reference evidence="1 2" key="1">
    <citation type="submission" date="2017-03" db="EMBL/GenBank/DDBJ databases">
        <title>WGS assembly of Porphyra umbilicalis.</title>
        <authorList>
            <person name="Brawley S.H."/>
            <person name="Blouin N.A."/>
            <person name="Ficko-Blean E."/>
            <person name="Wheeler G.L."/>
            <person name="Lohr M."/>
            <person name="Goodson H.V."/>
            <person name="Jenkins J.W."/>
            <person name="Blaby-Haas C.E."/>
            <person name="Helliwell K.E."/>
            <person name="Chan C."/>
            <person name="Marriage T."/>
            <person name="Bhattacharya D."/>
            <person name="Klein A.S."/>
            <person name="Badis Y."/>
            <person name="Brodie J."/>
            <person name="Cao Y."/>
            <person name="Collen J."/>
            <person name="Dittami S.M."/>
            <person name="Gachon C.M."/>
            <person name="Green B.R."/>
            <person name="Karpowicz S."/>
            <person name="Kim J.W."/>
            <person name="Kudahl U."/>
            <person name="Lin S."/>
            <person name="Michel G."/>
            <person name="Mittag M."/>
            <person name="Olson B.J."/>
            <person name="Pangilinan J."/>
            <person name="Peng Y."/>
            <person name="Qiu H."/>
            <person name="Shu S."/>
            <person name="Singer J.T."/>
            <person name="Smith A.G."/>
            <person name="Sprecher B.N."/>
            <person name="Wagner V."/>
            <person name="Wang W."/>
            <person name="Wang Z.-Y."/>
            <person name="Yan J."/>
            <person name="Yarish C."/>
            <person name="Zoeuner-Riek S."/>
            <person name="Zhuang Y."/>
            <person name="Zou Y."/>
            <person name="Lindquist E.A."/>
            <person name="Grimwood J."/>
            <person name="Barry K."/>
            <person name="Rokhsar D.S."/>
            <person name="Schmutz J."/>
            <person name="Stiller J.W."/>
            <person name="Grossman A.R."/>
            <person name="Prochnik S.E."/>
        </authorList>
    </citation>
    <scope>NUCLEOTIDE SEQUENCE [LARGE SCALE GENOMIC DNA]</scope>
    <source>
        <strain evidence="1">4086291</strain>
    </source>
</reference>
<dbReference type="PANTHER" id="PTHR11743:SF70">
    <property type="entry name" value="GH26960P-RELATED"/>
    <property type="match status" value="1"/>
</dbReference>
<dbReference type="EMBL" id="KV918841">
    <property type="protein sequence ID" value="OSX77357.1"/>
    <property type="molecule type" value="Genomic_DNA"/>
</dbReference>
<evidence type="ECO:0000313" key="1">
    <source>
        <dbReference type="EMBL" id="OSX77357.1"/>
    </source>
</evidence>
<dbReference type="Proteomes" id="UP000218209">
    <property type="component" value="Unassembled WGS sequence"/>
</dbReference>
<dbReference type="GO" id="GO:0005741">
    <property type="term" value="C:mitochondrial outer membrane"/>
    <property type="evidence" value="ECO:0007669"/>
    <property type="project" value="InterPro"/>
</dbReference>
<dbReference type="InterPro" id="IPR027246">
    <property type="entry name" value="Porin_Euk/Tom40"/>
</dbReference>
<evidence type="ECO:0000313" key="2">
    <source>
        <dbReference type="Proteomes" id="UP000218209"/>
    </source>
</evidence>
<dbReference type="PANTHER" id="PTHR11743">
    <property type="entry name" value="VOLTAGE-DEPENDENT ANION-SELECTIVE CHANNEL"/>
    <property type="match status" value="1"/>
</dbReference>
<dbReference type="Gene3D" id="2.40.160.10">
    <property type="entry name" value="Porin"/>
    <property type="match status" value="1"/>
</dbReference>
<dbReference type="GO" id="GO:0008308">
    <property type="term" value="F:voltage-gated monoatomic anion channel activity"/>
    <property type="evidence" value="ECO:0007669"/>
    <property type="project" value="InterPro"/>
</dbReference>
<dbReference type="InterPro" id="IPR023614">
    <property type="entry name" value="Porin_dom_sf"/>
</dbReference>
<dbReference type="CDD" id="cd07306">
    <property type="entry name" value="Porin3_VDAC"/>
    <property type="match status" value="1"/>
</dbReference>
<dbReference type="InterPro" id="IPR001925">
    <property type="entry name" value="Porin_Euk"/>
</dbReference>
<proteinExistence type="predicted"/>
<dbReference type="Pfam" id="PF01459">
    <property type="entry name" value="Porin_3"/>
    <property type="match status" value="1"/>
</dbReference>
<dbReference type="OrthoDB" id="7827681at2759"/>
<organism evidence="1 2">
    <name type="scientific">Porphyra umbilicalis</name>
    <name type="common">Purple laver</name>
    <name type="synonym">Red alga</name>
    <dbReference type="NCBI Taxonomy" id="2786"/>
    <lineage>
        <taxon>Eukaryota</taxon>
        <taxon>Rhodophyta</taxon>
        <taxon>Bangiophyceae</taxon>
        <taxon>Bangiales</taxon>
        <taxon>Bangiaceae</taxon>
        <taxon>Porphyra</taxon>
    </lineage>
</organism>
<name>A0A1X6P950_PORUM</name>
<accession>A0A1X6P950</accession>
<protein>
    <submittedName>
        <fullName evidence="1">Uncharacterized protein</fullName>
    </submittedName>
</protein>